<evidence type="ECO:0000256" key="8">
    <source>
        <dbReference type="ARBA" id="ARBA00023277"/>
    </source>
</evidence>
<evidence type="ECO:0000256" key="2">
    <source>
        <dbReference type="ARBA" id="ARBA00001913"/>
    </source>
</evidence>
<dbReference type="GO" id="GO:0005975">
    <property type="term" value="P:carbohydrate metabolic process"/>
    <property type="evidence" value="ECO:0007669"/>
    <property type="project" value="InterPro"/>
</dbReference>
<dbReference type="PANTHER" id="PTHR43447">
    <property type="entry name" value="ALPHA-AMYLASE"/>
    <property type="match status" value="1"/>
</dbReference>
<comment type="cofactor">
    <cofactor evidence="2">
        <name>Ca(2+)</name>
        <dbReference type="ChEBI" id="CHEBI:29108"/>
    </cofactor>
</comment>
<evidence type="ECO:0000256" key="7">
    <source>
        <dbReference type="ARBA" id="ARBA00023214"/>
    </source>
</evidence>
<dbReference type="Proteomes" id="UP000095280">
    <property type="component" value="Unplaced"/>
</dbReference>
<comment type="similarity">
    <text evidence="4">Belongs to the glycosyl hydrolase 13 family.</text>
</comment>
<dbReference type="SUPFAM" id="SSF51445">
    <property type="entry name" value="(Trans)glycosidases"/>
    <property type="match status" value="1"/>
</dbReference>
<feature type="domain" description="Glycosyl hydrolase family 13 catalytic" evidence="10">
    <location>
        <begin position="21"/>
        <end position="365"/>
    </location>
</feature>
<proteinExistence type="inferred from homology"/>
<dbReference type="InterPro" id="IPR006047">
    <property type="entry name" value="GH13_cat_dom"/>
</dbReference>
<keyword evidence="9" id="KW-0326">Glycosidase</keyword>
<keyword evidence="6" id="KW-0378">Hydrolase</keyword>
<dbReference type="WBParaSite" id="maker-unitig_34055-snap-gene-0.3-mRNA-1">
    <property type="protein sequence ID" value="maker-unitig_34055-snap-gene-0.3-mRNA-1"/>
    <property type="gene ID" value="maker-unitig_34055-snap-gene-0.3"/>
</dbReference>
<dbReference type="GO" id="GO:0004556">
    <property type="term" value="F:alpha-amylase activity"/>
    <property type="evidence" value="ECO:0007669"/>
    <property type="project" value="UniProtKB-EC"/>
</dbReference>
<evidence type="ECO:0000256" key="4">
    <source>
        <dbReference type="ARBA" id="ARBA00008061"/>
    </source>
</evidence>
<sequence>LASVPAPRAPYKNPNCDGNRHVVVHLFEWRWNDIATSANDFSAPTATAECSEPAPTGPVERYQPVSYILVSRSGNEQEFKKHGGKVHRNGVRIYVDAVINHMAGVGVSGRAPQAPITTPGLPGVPYSDWDFNGRGQCSTASLNIENYHDPVQVRNCRLVGLTDLQTGKDYVQRSIAGYLNKLVGTSEVGRLPHRRGQAHVPDHRRAAFSAGIVNNLNSSYFRHGKRRPSSIRGHRPGGVKRIKNSRYTRRQGHRVSTIGAHLSRAFSKHYPPKHLPRNFGEQHGGGGAILTFRQSKMYKRRQPSLLAHPAHRERQRTITTGSDRTAYGDGTTKPVSPINPDLTCGDGWILRASVWRQIYGHGEFRNVVSGTGLNKLVATAGQPTRSPFSRGNRLRGLHFWGGDLRTSIRPAWLTAATCDVHQRRQAVNEVQGAPARLSASSGGGWRECAARPERGRRRCWPFSAEFQAC</sequence>
<comment type="catalytic activity">
    <reaction evidence="1">
        <text>Endohydrolysis of (1-&gt;4)-alpha-D-glucosidic linkages in polysaccharides containing three or more (1-&gt;4)-alpha-linked D-glucose units.</text>
        <dbReference type="EC" id="3.2.1.1"/>
    </reaction>
</comment>
<reference evidence="12" key="1">
    <citation type="submission" date="2016-11" db="UniProtKB">
        <authorList>
            <consortium name="WormBaseParasite"/>
        </authorList>
    </citation>
    <scope>IDENTIFICATION</scope>
</reference>
<dbReference type="Gene3D" id="3.20.20.80">
    <property type="entry name" value="Glycosidases"/>
    <property type="match status" value="1"/>
</dbReference>
<comment type="cofactor">
    <cofactor evidence="3">
        <name>chloride</name>
        <dbReference type="ChEBI" id="CHEBI:17996"/>
    </cofactor>
</comment>
<dbReference type="GO" id="GO:0043169">
    <property type="term" value="F:cation binding"/>
    <property type="evidence" value="ECO:0007669"/>
    <property type="project" value="InterPro"/>
</dbReference>
<dbReference type="AlphaFoldDB" id="A0A1I8FGP7"/>
<evidence type="ECO:0000256" key="3">
    <source>
        <dbReference type="ARBA" id="ARBA00001923"/>
    </source>
</evidence>
<organism evidence="11 12">
    <name type="scientific">Macrostomum lignano</name>
    <dbReference type="NCBI Taxonomy" id="282301"/>
    <lineage>
        <taxon>Eukaryota</taxon>
        <taxon>Metazoa</taxon>
        <taxon>Spiralia</taxon>
        <taxon>Lophotrochozoa</taxon>
        <taxon>Platyhelminthes</taxon>
        <taxon>Rhabditophora</taxon>
        <taxon>Macrostomorpha</taxon>
        <taxon>Macrostomida</taxon>
        <taxon>Macrostomidae</taxon>
        <taxon>Macrostomum</taxon>
    </lineage>
</organism>
<evidence type="ECO:0000256" key="1">
    <source>
        <dbReference type="ARBA" id="ARBA00000548"/>
    </source>
</evidence>
<evidence type="ECO:0000313" key="12">
    <source>
        <dbReference type="WBParaSite" id="maker-unitig_34055-snap-gene-0.3-mRNA-1"/>
    </source>
</evidence>
<evidence type="ECO:0000256" key="9">
    <source>
        <dbReference type="ARBA" id="ARBA00023295"/>
    </source>
</evidence>
<accession>A0A1I8FGP7</accession>
<keyword evidence="11" id="KW-1185">Reference proteome</keyword>
<evidence type="ECO:0000256" key="6">
    <source>
        <dbReference type="ARBA" id="ARBA00022801"/>
    </source>
</evidence>
<evidence type="ECO:0000256" key="5">
    <source>
        <dbReference type="ARBA" id="ARBA00012595"/>
    </source>
</evidence>
<dbReference type="EC" id="3.2.1.1" evidence="5"/>
<evidence type="ECO:0000313" key="11">
    <source>
        <dbReference type="Proteomes" id="UP000095280"/>
    </source>
</evidence>
<keyword evidence="8" id="KW-0119">Carbohydrate metabolism</keyword>
<dbReference type="InterPro" id="IPR006046">
    <property type="entry name" value="Alpha_amylase"/>
</dbReference>
<dbReference type="InterPro" id="IPR017853">
    <property type="entry name" value="GH"/>
</dbReference>
<evidence type="ECO:0000259" key="10">
    <source>
        <dbReference type="SMART" id="SM00642"/>
    </source>
</evidence>
<name>A0A1I8FGP7_9PLAT</name>
<dbReference type="PRINTS" id="PR00110">
    <property type="entry name" value="ALPHAAMYLASE"/>
</dbReference>
<protein>
    <recommendedName>
        <fullName evidence="5">alpha-amylase</fullName>
        <ecNumber evidence="5">3.2.1.1</ecNumber>
    </recommendedName>
</protein>
<keyword evidence="7" id="KW-0868">Chloride</keyword>
<dbReference type="SMART" id="SM00642">
    <property type="entry name" value="Aamy"/>
    <property type="match status" value="1"/>
</dbReference>